<sequence>MNNELRELYQEVIIDHGRRPRNFKVLQEYSHSQEGYNPLCGDRLQLFLLIRPGPEQVIEEASFLGEGCAISMASASLLTECLKGKTIAEAQTLFQQFHQLLTGDTAVQAEPEKLGKLQVLAGVRAFPTRIKCATLAWHALLGALNEDEDKPEAWVTTE</sequence>
<dbReference type="GO" id="GO:0005506">
    <property type="term" value="F:iron ion binding"/>
    <property type="evidence" value="ECO:0007669"/>
    <property type="project" value="InterPro"/>
</dbReference>
<dbReference type="Pfam" id="PF01592">
    <property type="entry name" value="NifU_N"/>
    <property type="match status" value="1"/>
</dbReference>
<dbReference type="AlphaFoldDB" id="A0A3P1SXL6"/>
<dbReference type="NCBIfam" id="TIGR01994">
    <property type="entry name" value="SUF_scaf_2"/>
    <property type="match status" value="1"/>
</dbReference>
<protein>
    <submittedName>
        <fullName evidence="3">SUF system NifU family Fe-S cluster assembly protein</fullName>
    </submittedName>
</protein>
<comment type="similarity">
    <text evidence="1">Belongs to the NifU family.</text>
</comment>
<dbReference type="EMBL" id="RQXV01000001">
    <property type="protein sequence ID" value="RRD01788.1"/>
    <property type="molecule type" value="Genomic_DNA"/>
</dbReference>
<dbReference type="OrthoDB" id="9804157at2"/>
<comment type="caution">
    <text evidence="3">The sequence shown here is derived from an EMBL/GenBank/DDBJ whole genome shotgun (WGS) entry which is preliminary data.</text>
</comment>
<dbReference type="SUPFAM" id="SSF82649">
    <property type="entry name" value="SufE/NifU"/>
    <property type="match status" value="1"/>
</dbReference>
<dbReference type="PANTHER" id="PTHR10093">
    <property type="entry name" value="IRON-SULFUR CLUSTER ASSEMBLY ENZYME NIFU HOMOLOG"/>
    <property type="match status" value="1"/>
</dbReference>
<evidence type="ECO:0000313" key="3">
    <source>
        <dbReference type="EMBL" id="RRD01788.1"/>
    </source>
</evidence>
<evidence type="ECO:0000313" key="4">
    <source>
        <dbReference type="Proteomes" id="UP000267535"/>
    </source>
</evidence>
<proteinExistence type="inferred from homology"/>
<feature type="domain" description="NIF system FeS cluster assembly NifU N-terminal" evidence="2">
    <location>
        <begin position="9"/>
        <end position="132"/>
    </location>
</feature>
<evidence type="ECO:0000259" key="2">
    <source>
        <dbReference type="Pfam" id="PF01592"/>
    </source>
</evidence>
<keyword evidence="4" id="KW-1185">Reference proteome</keyword>
<dbReference type="FunFam" id="3.90.1010.10:FF:000002">
    <property type="entry name" value="Iron-sulfur cluster assembly scaffold protein NifU"/>
    <property type="match status" value="1"/>
</dbReference>
<accession>A0A3P1SXL6</accession>
<dbReference type="GO" id="GO:0016226">
    <property type="term" value="P:iron-sulfur cluster assembly"/>
    <property type="evidence" value="ECO:0007669"/>
    <property type="project" value="InterPro"/>
</dbReference>
<dbReference type="InterPro" id="IPR002871">
    <property type="entry name" value="NIF_FeS_clus_asmbl_NifU_N"/>
</dbReference>
<dbReference type="GO" id="GO:0051536">
    <property type="term" value="F:iron-sulfur cluster binding"/>
    <property type="evidence" value="ECO:0007669"/>
    <property type="project" value="InterPro"/>
</dbReference>
<gene>
    <name evidence="3" type="ORF">EHS89_04410</name>
</gene>
<dbReference type="Proteomes" id="UP000267535">
    <property type="component" value="Unassembled WGS sequence"/>
</dbReference>
<dbReference type="Gene3D" id="3.90.1010.10">
    <property type="match status" value="1"/>
</dbReference>
<reference evidence="3 4" key="1">
    <citation type="submission" date="2018-11" db="EMBL/GenBank/DDBJ databases">
        <title>The draft genome sequence of Amphritea balenae JAMM 1525T.</title>
        <authorList>
            <person name="Fang Z."/>
            <person name="Zhang Y."/>
            <person name="Han X."/>
        </authorList>
    </citation>
    <scope>NUCLEOTIDE SEQUENCE [LARGE SCALE GENOMIC DNA]</scope>
    <source>
        <strain evidence="3 4">JAMM 1525</strain>
    </source>
</reference>
<dbReference type="CDD" id="cd06664">
    <property type="entry name" value="IscU_like"/>
    <property type="match status" value="1"/>
</dbReference>
<organism evidence="3 4">
    <name type="scientific">Amphritea balenae</name>
    <dbReference type="NCBI Taxonomy" id="452629"/>
    <lineage>
        <taxon>Bacteria</taxon>
        <taxon>Pseudomonadati</taxon>
        <taxon>Pseudomonadota</taxon>
        <taxon>Gammaproteobacteria</taxon>
        <taxon>Oceanospirillales</taxon>
        <taxon>Oceanospirillaceae</taxon>
        <taxon>Amphritea</taxon>
    </lineage>
</organism>
<dbReference type="RefSeq" id="WP_124924862.1">
    <property type="nucleotide sequence ID" value="NZ_BMOH01000001.1"/>
</dbReference>
<evidence type="ECO:0000256" key="1">
    <source>
        <dbReference type="ARBA" id="ARBA00006420"/>
    </source>
</evidence>
<name>A0A3P1SXL6_9GAMM</name>